<evidence type="ECO:0000313" key="3">
    <source>
        <dbReference type="Proteomes" id="UP001220670"/>
    </source>
</evidence>
<evidence type="ECO:0000313" key="2">
    <source>
        <dbReference type="EMBL" id="MDC2830243.1"/>
    </source>
</evidence>
<dbReference type="Proteomes" id="UP001220670">
    <property type="component" value="Unassembled WGS sequence"/>
</dbReference>
<comment type="caution">
    <text evidence="2">The sequence shown here is derived from an EMBL/GenBank/DDBJ whole genome shotgun (WGS) entry which is preliminary data.</text>
</comment>
<feature type="region of interest" description="Disordered" evidence="1">
    <location>
        <begin position="322"/>
        <end position="350"/>
    </location>
</feature>
<dbReference type="AlphaFoldDB" id="A0AAJ1HT79"/>
<accession>A0AAJ1HT79</accession>
<protein>
    <submittedName>
        <fullName evidence="2">Uncharacterized protein</fullName>
    </submittedName>
</protein>
<proteinExistence type="predicted"/>
<organism evidence="2 3">
    <name type="scientific">Limosilactobacillus mucosae</name>
    <name type="common">Lactobacillus mucosae</name>
    <dbReference type="NCBI Taxonomy" id="97478"/>
    <lineage>
        <taxon>Bacteria</taxon>
        <taxon>Bacillati</taxon>
        <taxon>Bacillota</taxon>
        <taxon>Bacilli</taxon>
        <taxon>Lactobacillales</taxon>
        <taxon>Lactobacillaceae</taxon>
        <taxon>Limosilactobacillus</taxon>
    </lineage>
</organism>
<feature type="compositionally biased region" description="Polar residues" evidence="1">
    <location>
        <begin position="322"/>
        <end position="343"/>
    </location>
</feature>
<gene>
    <name evidence="2" type="ORF">PO250_08045</name>
</gene>
<name>A0AAJ1HT79_LIMMU</name>
<dbReference type="EMBL" id="JAQONE010000024">
    <property type="protein sequence ID" value="MDC2830243.1"/>
    <property type="molecule type" value="Genomic_DNA"/>
</dbReference>
<evidence type="ECO:0000256" key="1">
    <source>
        <dbReference type="SAM" id="MobiDB-lite"/>
    </source>
</evidence>
<dbReference type="RefSeq" id="WP_272209306.1">
    <property type="nucleotide sequence ID" value="NZ_JAQOMV010000032.1"/>
</dbReference>
<reference evidence="2" key="1">
    <citation type="submission" date="2023-01" db="EMBL/GenBank/DDBJ databases">
        <title>Genome analysis of 13 Lactobacillus isolated from gut of wild boar.</title>
        <authorList>
            <person name="Papp P."/>
            <person name="Libisch B."/>
            <person name="Nagy T."/>
            <person name="Olasz F."/>
        </authorList>
    </citation>
    <scope>NUCLEOTIDE SEQUENCE</scope>
    <source>
        <strain evidence="2">F146</strain>
    </source>
</reference>
<sequence>MSSNQMISTAADRVHSLSDSIAQGLEIGQRYVALLNQLTETKDPAELLDATEKLEGLSLANAFVKFPQHYQLADYYLLLMARMLELNGENSLEIEENEIHHQLLAKISPMEDQERFTFEIDPHNGGAFFAEQHHHEPLFYLNLKHQILKFSNRALVDFFIVRQTQKFSDLDLQAVVSPMIKFALLLEKQLNFVIDLGILETGNGARFRLQKPDLPLTIIDRLFVKTTDTDYMLLNLPQNNGAELRLDQNVRLQLAFDPDDYAQEWSFRVLDKEERVSFFDVLLHYPLVREWYLDNREFLAVRTDAMIFANNADQDHVDETLTMTTPDQPAQSAEQTAENLENQTEVEKED</sequence>